<dbReference type="Gene3D" id="3.30.780.10">
    <property type="entry name" value="SUI1-like domain"/>
    <property type="match status" value="1"/>
</dbReference>
<sequence length="112" mass="12519">MAKKNKKNIVYSTNPDYNYEYNEDAKEETLPPKQQKLKVMLDKKQRKGKAVTLVEGFIGDTDDLKELGKMLKSKCGVGGSVKDGGILIQGDHRDKVMELLKSDGYQVKRVGG</sequence>
<accession>A0A434ATC6</accession>
<feature type="domain" description="SUI1" evidence="4">
    <location>
        <begin position="38"/>
        <end position="104"/>
    </location>
</feature>
<evidence type="ECO:0000256" key="2">
    <source>
        <dbReference type="ARBA" id="ARBA00022845"/>
    </source>
</evidence>
<dbReference type="PANTHER" id="PTHR12789">
    <property type="entry name" value="DENSITY-REGULATED PROTEIN HOMOLOG"/>
    <property type="match status" value="1"/>
</dbReference>
<name>A0A434ATC6_9BACT</name>
<gene>
    <name evidence="5" type="ORF">DLK05_12215</name>
</gene>
<dbReference type="CDD" id="cd11567">
    <property type="entry name" value="YciH_like"/>
    <property type="match status" value="1"/>
</dbReference>
<organism evidence="5 6">
    <name type="scientific">Ancylomarina longa</name>
    <dbReference type="NCBI Taxonomy" id="2487017"/>
    <lineage>
        <taxon>Bacteria</taxon>
        <taxon>Pseudomonadati</taxon>
        <taxon>Bacteroidota</taxon>
        <taxon>Bacteroidia</taxon>
        <taxon>Marinilabiliales</taxon>
        <taxon>Marinifilaceae</taxon>
        <taxon>Ancylomarina</taxon>
    </lineage>
</organism>
<keyword evidence="2" id="KW-0810">Translation regulation</keyword>
<comment type="caution">
    <text evidence="5">The sequence shown here is derived from an EMBL/GenBank/DDBJ whole genome shotgun (WGS) entry which is preliminary data.</text>
</comment>
<dbReference type="EMBL" id="RJJX01000017">
    <property type="protein sequence ID" value="RUT77684.1"/>
    <property type="molecule type" value="Genomic_DNA"/>
</dbReference>
<keyword evidence="5" id="KW-0396">Initiation factor</keyword>
<dbReference type="SUPFAM" id="SSF55159">
    <property type="entry name" value="eIF1-like"/>
    <property type="match status" value="1"/>
</dbReference>
<dbReference type="GO" id="GO:0001731">
    <property type="term" value="P:formation of translation preinitiation complex"/>
    <property type="evidence" value="ECO:0007669"/>
    <property type="project" value="TreeGrafter"/>
</dbReference>
<dbReference type="OrthoDB" id="9792915at2"/>
<reference evidence="5 6" key="1">
    <citation type="submission" date="2018-11" db="EMBL/GenBank/DDBJ databases">
        <title>Parancylomarina longa gen. nov., sp. nov., isolated from sediments of southern Okinawa.</title>
        <authorList>
            <person name="Fu T."/>
        </authorList>
    </citation>
    <scope>NUCLEOTIDE SEQUENCE [LARGE SCALE GENOMIC DNA]</scope>
    <source>
        <strain evidence="5 6">T3-2 S1-C</strain>
    </source>
</reference>
<dbReference type="GO" id="GO:0003743">
    <property type="term" value="F:translation initiation factor activity"/>
    <property type="evidence" value="ECO:0007669"/>
    <property type="project" value="UniProtKB-KW"/>
</dbReference>
<evidence type="ECO:0000259" key="4">
    <source>
        <dbReference type="PROSITE" id="PS50296"/>
    </source>
</evidence>
<dbReference type="InterPro" id="IPR005872">
    <property type="entry name" value="SUI1_arc_bac"/>
</dbReference>
<dbReference type="GO" id="GO:0006417">
    <property type="term" value="P:regulation of translation"/>
    <property type="evidence" value="ECO:0007669"/>
    <property type="project" value="UniProtKB-KW"/>
</dbReference>
<dbReference type="PIRSF" id="PIRSF037511">
    <property type="entry name" value="Transl_init_SUI1_pro"/>
    <property type="match status" value="1"/>
</dbReference>
<dbReference type="InterPro" id="IPR036877">
    <property type="entry name" value="SUI1_dom_sf"/>
</dbReference>
<dbReference type="Pfam" id="PF01253">
    <property type="entry name" value="SUI1"/>
    <property type="match status" value="1"/>
</dbReference>
<dbReference type="GO" id="GO:0003729">
    <property type="term" value="F:mRNA binding"/>
    <property type="evidence" value="ECO:0007669"/>
    <property type="project" value="TreeGrafter"/>
</dbReference>
<evidence type="ECO:0000256" key="3">
    <source>
        <dbReference type="ARBA" id="ARBA00022917"/>
    </source>
</evidence>
<dbReference type="AlphaFoldDB" id="A0A434ATC6"/>
<dbReference type="InterPro" id="IPR001950">
    <property type="entry name" value="SUI1"/>
</dbReference>
<comment type="similarity">
    <text evidence="1">Belongs to the SUI1 family.</text>
</comment>
<protein>
    <submittedName>
        <fullName evidence="5">Translation initiation factor</fullName>
    </submittedName>
</protein>
<evidence type="ECO:0000256" key="1">
    <source>
        <dbReference type="ARBA" id="ARBA00005422"/>
    </source>
</evidence>
<dbReference type="PANTHER" id="PTHR12789:SF0">
    <property type="entry name" value="DENSITY-REGULATED PROTEIN"/>
    <property type="match status" value="1"/>
</dbReference>
<dbReference type="InterPro" id="IPR050318">
    <property type="entry name" value="DENR/SUI1_TIF"/>
</dbReference>
<evidence type="ECO:0000313" key="6">
    <source>
        <dbReference type="Proteomes" id="UP000282985"/>
    </source>
</evidence>
<keyword evidence="3" id="KW-0648">Protein biosynthesis</keyword>
<dbReference type="RefSeq" id="WP_127344251.1">
    <property type="nucleotide sequence ID" value="NZ_RJJX01000017.1"/>
</dbReference>
<keyword evidence="6" id="KW-1185">Reference proteome</keyword>
<dbReference type="Proteomes" id="UP000282985">
    <property type="component" value="Unassembled WGS sequence"/>
</dbReference>
<dbReference type="PROSITE" id="PS50296">
    <property type="entry name" value="SUI1"/>
    <property type="match status" value="1"/>
</dbReference>
<evidence type="ECO:0000313" key="5">
    <source>
        <dbReference type="EMBL" id="RUT77684.1"/>
    </source>
</evidence>
<dbReference type="GO" id="GO:0002188">
    <property type="term" value="P:translation reinitiation"/>
    <property type="evidence" value="ECO:0007669"/>
    <property type="project" value="TreeGrafter"/>
</dbReference>
<proteinExistence type="inferred from homology"/>